<dbReference type="Gene3D" id="2.60.40.10">
    <property type="entry name" value="Immunoglobulins"/>
    <property type="match status" value="1"/>
</dbReference>
<reference evidence="3" key="1">
    <citation type="submission" date="2017-09" db="EMBL/GenBank/DDBJ databases">
        <title>Metaegenomics of thermophilic ammonia-oxidizing enrichment culture.</title>
        <authorList>
            <person name="Kato S."/>
            <person name="Suzuki K."/>
        </authorList>
    </citation>
    <scope>NUCLEOTIDE SEQUENCE [LARGE SCALE GENOMIC DNA]</scope>
</reference>
<dbReference type="EMBL" id="BEHT01000027">
    <property type="protein sequence ID" value="GBC99442.1"/>
    <property type="molecule type" value="Genomic_DNA"/>
</dbReference>
<comment type="caution">
    <text evidence="2">The sequence shown here is derived from an EMBL/GenBank/DDBJ whole genome shotgun (WGS) entry which is preliminary data.</text>
</comment>
<name>A0A2H5XE38_9BACT</name>
<gene>
    <name evidence="2" type="ORF">HRbin17_01966</name>
</gene>
<feature type="region of interest" description="Disordered" evidence="1">
    <location>
        <begin position="29"/>
        <end position="60"/>
    </location>
</feature>
<dbReference type="InterPro" id="IPR013783">
    <property type="entry name" value="Ig-like_fold"/>
</dbReference>
<accession>A0A2H5XE38</accession>
<dbReference type="Proteomes" id="UP000236173">
    <property type="component" value="Unassembled WGS sequence"/>
</dbReference>
<proteinExistence type="predicted"/>
<dbReference type="AlphaFoldDB" id="A0A2H5XE38"/>
<evidence type="ECO:0000256" key="1">
    <source>
        <dbReference type="SAM" id="MobiDB-lite"/>
    </source>
</evidence>
<sequence>MRHWWRWQIGVSASLALVWLVTLGLTRPPQSAAPQKTPPSSAVQSDPSTATAKTLPAGARLPEPLATLEHRFADEFWPLFRQTGCLTCHGKRNPSPLELPHNPIAAFRVLLEHDYFRTDTPSGLVGRIGMTDPQKRMPPDPFPAWSEQDINRLRSFCEQVSAALQRLGVKPDEVFPFALLLPYEGDRPAVGMDNTFLSYYQLRRKIKVIFDDEWKRNERDLFAENIALFGGADFRRYFSETNRPTAQYLTGIDMLSRDVASLAYLNNSGPFRGFPTNLPDPTKLTAPDAAYRRAINLLYNRLLFRDAMEQEMQQAFRFLQSVYREAKNLTPDFYDLQFELTVEDEQGLKTTRTLALTVLNTPYALTQEFVDETQAEKSGIGRHKLAAAFTFKRADDGQCVRVSNAGTYGVVSVVGIELRGPLPKETVKRINVTDKGAAELQGAWRRTDDAYHDNDENKGSSHIVFPIRVDEDGRYEVTLLYRVLPDRYMAKAVPVEVLSHDGQHRLALPPALPTPPKGEAHFAVDQTVDTVPYWDSKTAFRFSDPTQGVEINNKGTLRQVVADAVRFVPLNGGDPLLVRAHEADGNEQWQEFEHGGFQAYNTIGPKLLSDRNRRKGELRLLYKPSVRKEWSPDAFYFVHITYPAKAGNETQTPVIIRATASSPIVRVRYPVRAHVGATVTLDASGSYNVQQTPLRFTWRQIGGPKVQLSDGHGATVTFVAPRLTPHQAAWEGLCRALMKHPDFLFTRPPSLALITDVKQRRGLQLVKIAQDLVGRPPTETELSQLDKGAALAQLVNDYLNSQEFRDFYFHRIRLLLESHGTDEDDEPVRLWCYIAFNDRPFQEILTADYTVDANWQRKERPVYHGKTGLLTMKGFIKGKPGLPHFNYAAVVAEKFLGYVFEVPPEIVEARQTATAAATTQPGSVCYSCHKLLTPLAYQRLRWTDDGQYREKDEKGNPIDDSDRNEVAWYPFKGRGMEAFATQAVKKERFIRTMIDTHFLFFFGRGMRWDKDERTLYKRLWDAVHRTRFTVRGLIKAIVLSPEYLNGGVELAPPPLRPADVRRRTASWHRQRQIVWAAPQRR</sequence>
<protein>
    <submittedName>
        <fullName evidence="2">Uncharacterized protein</fullName>
    </submittedName>
</protein>
<organism evidence="2 3">
    <name type="scientific">Candidatus Fervidibacter japonicus</name>
    <dbReference type="NCBI Taxonomy" id="2035412"/>
    <lineage>
        <taxon>Bacteria</taxon>
        <taxon>Candidatus Fervidibacterota</taxon>
        <taxon>Candidatus Fervidibacter</taxon>
    </lineage>
</organism>
<evidence type="ECO:0000313" key="3">
    <source>
        <dbReference type="Proteomes" id="UP000236173"/>
    </source>
</evidence>
<evidence type="ECO:0000313" key="2">
    <source>
        <dbReference type="EMBL" id="GBC99442.1"/>
    </source>
</evidence>
<feature type="compositionally biased region" description="Polar residues" evidence="1">
    <location>
        <begin position="29"/>
        <end position="52"/>
    </location>
</feature>